<keyword evidence="2" id="KW-1133">Transmembrane helix</keyword>
<dbReference type="Gene3D" id="1.10.260.40">
    <property type="entry name" value="lambda repressor-like DNA-binding domains"/>
    <property type="match status" value="1"/>
</dbReference>
<name>A0ABV4NQ68_9GAMM</name>
<feature type="domain" description="Cytoskeleton protein RodZ-like C-terminal" evidence="3">
    <location>
        <begin position="244"/>
        <end position="312"/>
    </location>
</feature>
<dbReference type="CDD" id="cd00093">
    <property type="entry name" value="HTH_XRE"/>
    <property type="match status" value="1"/>
</dbReference>
<keyword evidence="2" id="KW-0812">Transmembrane</keyword>
<dbReference type="Proteomes" id="UP001569414">
    <property type="component" value="Unassembled WGS sequence"/>
</dbReference>
<sequence length="317" mass="34300">MTDSSSVHRDSGQSESNTQLSPGTMLRAAREAAGLSREELSQRLCIIDNTVEWLESDLYERQPEAVYARGYIRNICRELSIDSVPVLSAYDAARPKRPTRKDSSRIEIKADALRPARKRGQGFLALLPLVAVGGVFWWLYGGPVTIPALQNSAEQSAPVAQTNQIRSVPRETSQEEPTSIDVSLAEAPELQHQAAPQPAVEAVAATEESAPSTAEITEQSIESAEQLPAEVAQLDKQLQGALLLSFDEDSWIEVKDAEGVVLLAGVQAAGSSKTLDGRAPFELMLGNAGATKVVYREQTIDSGPIGNRRTRRLIVGD</sequence>
<dbReference type="PANTHER" id="PTHR34475:SF1">
    <property type="entry name" value="CYTOSKELETON PROTEIN RODZ"/>
    <property type="match status" value="1"/>
</dbReference>
<protein>
    <submittedName>
        <fullName evidence="4">RodZ domain-containing protein</fullName>
    </submittedName>
</protein>
<evidence type="ECO:0000256" key="2">
    <source>
        <dbReference type="SAM" id="Phobius"/>
    </source>
</evidence>
<dbReference type="InterPro" id="IPR025194">
    <property type="entry name" value="RodZ-like_C"/>
</dbReference>
<evidence type="ECO:0000256" key="1">
    <source>
        <dbReference type="SAM" id="MobiDB-lite"/>
    </source>
</evidence>
<feature type="transmembrane region" description="Helical" evidence="2">
    <location>
        <begin position="123"/>
        <end position="140"/>
    </location>
</feature>
<dbReference type="RefSeq" id="WP_371843913.1">
    <property type="nucleotide sequence ID" value="NZ_JBGMEL010000012.1"/>
</dbReference>
<feature type="compositionally biased region" description="Basic and acidic residues" evidence="1">
    <location>
        <begin position="1"/>
        <end position="12"/>
    </location>
</feature>
<feature type="region of interest" description="Disordered" evidence="1">
    <location>
        <begin position="1"/>
        <end position="23"/>
    </location>
</feature>
<dbReference type="Pfam" id="PF13464">
    <property type="entry name" value="RodZ_C"/>
    <property type="match status" value="1"/>
</dbReference>
<dbReference type="InterPro" id="IPR010982">
    <property type="entry name" value="Lambda_DNA-bd_dom_sf"/>
</dbReference>
<organism evidence="4 5">
    <name type="scientific">Microbulbifer echini</name>
    <dbReference type="NCBI Taxonomy" id="1529067"/>
    <lineage>
        <taxon>Bacteria</taxon>
        <taxon>Pseudomonadati</taxon>
        <taxon>Pseudomonadota</taxon>
        <taxon>Gammaproteobacteria</taxon>
        <taxon>Cellvibrionales</taxon>
        <taxon>Microbulbiferaceae</taxon>
        <taxon>Microbulbifer</taxon>
    </lineage>
</organism>
<dbReference type="Pfam" id="PF13413">
    <property type="entry name" value="HTH_25"/>
    <property type="match status" value="1"/>
</dbReference>
<keyword evidence="2" id="KW-0472">Membrane</keyword>
<dbReference type="PANTHER" id="PTHR34475">
    <property type="match status" value="1"/>
</dbReference>
<dbReference type="InterPro" id="IPR001387">
    <property type="entry name" value="Cro/C1-type_HTH"/>
</dbReference>
<gene>
    <name evidence="4" type="ORF">ACCI51_12905</name>
</gene>
<keyword evidence="5" id="KW-1185">Reference proteome</keyword>
<evidence type="ECO:0000259" key="3">
    <source>
        <dbReference type="Pfam" id="PF13464"/>
    </source>
</evidence>
<evidence type="ECO:0000313" key="5">
    <source>
        <dbReference type="Proteomes" id="UP001569414"/>
    </source>
</evidence>
<evidence type="ECO:0000313" key="4">
    <source>
        <dbReference type="EMBL" id="MFA0791450.1"/>
    </source>
</evidence>
<dbReference type="EMBL" id="JBGMEL010000012">
    <property type="protein sequence ID" value="MFA0791450.1"/>
    <property type="molecule type" value="Genomic_DNA"/>
</dbReference>
<accession>A0ABV4NQ68</accession>
<proteinExistence type="predicted"/>
<reference evidence="4 5" key="1">
    <citation type="submission" date="2024-08" db="EMBL/GenBank/DDBJ databases">
        <authorList>
            <person name="Ishaq N."/>
        </authorList>
    </citation>
    <scope>NUCLEOTIDE SEQUENCE [LARGE SCALE GENOMIC DNA]</scope>
    <source>
        <strain evidence="4 5">JCM 30400</strain>
    </source>
</reference>
<comment type="caution">
    <text evidence="4">The sequence shown here is derived from an EMBL/GenBank/DDBJ whole genome shotgun (WGS) entry which is preliminary data.</text>
</comment>
<feature type="compositionally biased region" description="Polar residues" evidence="1">
    <location>
        <begin position="13"/>
        <end position="22"/>
    </location>
</feature>
<dbReference type="InterPro" id="IPR050400">
    <property type="entry name" value="Bact_Cytoskel_RodZ"/>
</dbReference>